<dbReference type="InterPro" id="IPR011989">
    <property type="entry name" value="ARM-like"/>
</dbReference>
<dbReference type="Gene3D" id="1.25.10.10">
    <property type="entry name" value="Leucine-rich Repeat Variant"/>
    <property type="match status" value="1"/>
</dbReference>
<evidence type="ECO:0000259" key="4">
    <source>
        <dbReference type="Pfam" id="PF08623"/>
    </source>
</evidence>
<reference evidence="5" key="1">
    <citation type="submission" date="2015-04" db="EMBL/GenBank/DDBJ databases">
        <title>The genome sequence of the plant pathogenic Rhizarian Plasmodiophora brassicae reveals insights in its biotrophic life cycle and the origin of chitin synthesis.</title>
        <authorList>
            <person name="Schwelm A."/>
            <person name="Fogelqvist J."/>
            <person name="Knaust A."/>
            <person name="Julke S."/>
            <person name="Lilja T."/>
            <person name="Dhandapani V."/>
            <person name="Bonilla-Rosso G."/>
            <person name="Karlsson M."/>
            <person name="Shevchenko A."/>
            <person name="Choi S.R."/>
            <person name="Kim H.G."/>
            <person name="Park J.Y."/>
            <person name="Lim Y.P."/>
            <person name="Ludwig-Muller J."/>
            <person name="Dixelius C."/>
        </authorList>
    </citation>
    <scope>NUCLEOTIDE SEQUENCE</scope>
    <source>
        <tissue evidence="5">Potato root galls</tissue>
    </source>
</reference>
<dbReference type="InterPro" id="IPR039852">
    <property type="entry name" value="CAND1/CAND2"/>
</dbReference>
<dbReference type="Pfam" id="PF08623">
    <property type="entry name" value="TIP120"/>
    <property type="match status" value="1"/>
</dbReference>
<dbReference type="SUPFAM" id="SSF48371">
    <property type="entry name" value="ARM repeat"/>
    <property type="match status" value="1"/>
</dbReference>
<evidence type="ECO:0000313" key="5">
    <source>
        <dbReference type="EMBL" id="CRZ05796.1"/>
    </source>
</evidence>
<comment type="similarity">
    <text evidence="1">Belongs to the CAND family.</text>
</comment>
<evidence type="ECO:0000256" key="2">
    <source>
        <dbReference type="ARBA" id="ARBA00022737"/>
    </source>
</evidence>
<dbReference type="InterPro" id="IPR013932">
    <property type="entry name" value="TATA-bd_TIP120"/>
</dbReference>
<dbReference type="GO" id="GO:0010265">
    <property type="term" value="P:SCF complex assembly"/>
    <property type="evidence" value="ECO:0007669"/>
    <property type="project" value="InterPro"/>
</dbReference>
<dbReference type="AlphaFoldDB" id="A0A0H5QW21"/>
<dbReference type="EMBL" id="HACM01005354">
    <property type="protein sequence ID" value="CRZ05796.1"/>
    <property type="molecule type" value="Transcribed_RNA"/>
</dbReference>
<proteinExistence type="inferred from homology"/>
<keyword evidence="3" id="KW-0833">Ubl conjugation pathway</keyword>
<organism evidence="5">
    <name type="scientific">Spongospora subterranea</name>
    <dbReference type="NCBI Taxonomy" id="70186"/>
    <lineage>
        <taxon>Eukaryota</taxon>
        <taxon>Sar</taxon>
        <taxon>Rhizaria</taxon>
        <taxon>Endomyxa</taxon>
        <taxon>Phytomyxea</taxon>
        <taxon>Plasmodiophorida</taxon>
        <taxon>Plasmodiophoridae</taxon>
        <taxon>Spongospora</taxon>
    </lineage>
</organism>
<name>A0A0H5QW21_9EUKA</name>
<accession>A0A0H5QW21</accession>
<protein>
    <recommendedName>
        <fullName evidence="4">TATA-binding protein interacting (TIP20) domain-containing protein</fullName>
    </recommendedName>
</protein>
<evidence type="ECO:0000256" key="1">
    <source>
        <dbReference type="ARBA" id="ARBA00007657"/>
    </source>
</evidence>
<dbReference type="InterPro" id="IPR016024">
    <property type="entry name" value="ARM-type_fold"/>
</dbReference>
<evidence type="ECO:0000256" key="3">
    <source>
        <dbReference type="ARBA" id="ARBA00022786"/>
    </source>
</evidence>
<dbReference type="PANTHER" id="PTHR12696">
    <property type="entry name" value="TIP120"/>
    <property type="match status" value="1"/>
</dbReference>
<sequence>MTGSSKSPDRLRSLLTQCSHHDKDERYMAISDLKSEIESQPLLESSLQLSIRSAMFARLEDSSSDVQAIAVNCLCSIVQKFNADQVIELVGSIGGLARTKTDPGPREVYSEALRSIVEYVPRGVGKQVFDLLFPSIFEAMGSGTYIGHDQEARANERTLTLRLLQSLLERFDRGSIGEENCLRILPILIKEINQDRNFSDSVVPSVVGSFSGVCSPAVLSQLVLYIVKQLSAPSSGVSPAMIVFTLACIARRSGRRIVQYSSDIIRVLNNVAGLRTTPDLSDTEEDIVAVRQHALTVIQTLIRVGPRFILPQANMVIELSLSLMSLDPNFVETQCDDDGMDDYENDDWGLESDSLAQDDAGDTTWKVRLAALKLVSTFIECDEFANIIRPLFISLIDSLQSRFIERETSVQVQVFQTFTSLITIIPELDSQGENEQNLCKATSSRMTTILQHLRPYIVTSIAQTRLAAHAVVNQLVHTLNGSIVQYFPTIFDCVVEAIGDKDDAAIQLLSLDSIQAMINNMSQEDIVQMGLKRVIDALTESANHEKSHAISKVCAKSFESLSVLFVRMRSSRTSLVYYESSLFSPVYNTMLQAVRTQQESAQSDAHRAASLALAEYLACFGHYLDSNEVLSSIDLMLESTRSRLTESSGLQFLQTVGESSIINSVLAPHAQYIFISIVNILESKAKQSFSTIISYMSVLGTYLDHFENMLTVQALSQCLNALFPFGHSPDATVFPSVHVVSAKLLHALSQRGDKLPMSVMSPLVNQCVSALKVADSLPQSALAAINGVLCGIVSLSNVDEYVSLINILESLPFQQPLLHQTALAPLGHAIADCMIAHSYPDQESLLFASINEFFDRIRPDASSVSLQLVLTIIGDIGNKFALPETLLQHLFSVILSLCMHENESVRNAAAYALGNCIANNANIMILPIVEHMCQNQPQILYFLLHSLKEFFMCPSISDISEQHINFVVPKFLEYAGSDNEGVRQITAECLGKLLVLSPALMISFVENRLRSSSPLIRTTVVTAVKFSYGQRQSGESVSVNSIIPLMTDSNIGVKRQVFLALTAAVQNKSQAFKEGHLLEESIIPCAINASKVNVDLIRKVDFGAFQEIVDDGLLLRQVAYSCLKTVVEHYPGRIPVGSTIVQLADRVATDPDLDLQCTAYQLMTSLAELVPPGLQVDFLEQLPSLLLPSVKTKLAQIRRNPQDTDARKLLAAFIVTVHALHNLNGAESECPKFHVFYQQVLKTALLSEFLKEHQQEPPI</sequence>
<keyword evidence="2" id="KW-0677">Repeat</keyword>
<feature type="domain" description="TATA-binding protein interacting (TIP20)" evidence="4">
    <location>
        <begin position="1080"/>
        <end position="1240"/>
    </location>
</feature>